<protein>
    <submittedName>
        <fullName evidence="6">Flavin reductase family protein</fullName>
        <ecNumber evidence="6">1.5.1.-</ecNumber>
    </submittedName>
</protein>
<dbReference type="Pfam" id="PF01613">
    <property type="entry name" value="Flavin_Reduct"/>
    <property type="match status" value="1"/>
</dbReference>
<keyword evidence="3" id="KW-0288">FMN</keyword>
<sequence length="210" mass="23580">MYFSRTQIKAMDQRYRANFINSLSGYKSANLIGTRSQDGIENLAIFSSVIHLGSHPPLLGFILRPTSAIRNTWDNLNRTGVFSVNHVNESIYQQAHHTSARYNGEVSEFEKSGLTPVYKNDFEAPFVAEAPVQIACKMKNHYFIEENKCRLIVGEILGVYSETSPEEDGFLGLAQQKTVCINGLDAYALPHLLTRLAYAKPDVPTKSIYE</sequence>
<organism evidence="6 7">
    <name type="scientific">Mesonia sediminis</name>
    <dbReference type="NCBI Taxonomy" id="1703946"/>
    <lineage>
        <taxon>Bacteria</taxon>
        <taxon>Pseudomonadati</taxon>
        <taxon>Bacteroidota</taxon>
        <taxon>Flavobacteriia</taxon>
        <taxon>Flavobacteriales</taxon>
        <taxon>Flavobacteriaceae</taxon>
        <taxon>Mesonia</taxon>
    </lineage>
</organism>
<dbReference type="RefSeq" id="WP_379043254.1">
    <property type="nucleotide sequence ID" value="NZ_JBHULZ010000008.1"/>
</dbReference>
<gene>
    <name evidence="6" type="ORF">ACFSQ0_01715</name>
</gene>
<dbReference type="Proteomes" id="UP001597357">
    <property type="component" value="Unassembled WGS sequence"/>
</dbReference>
<evidence type="ECO:0000313" key="7">
    <source>
        <dbReference type="Proteomes" id="UP001597357"/>
    </source>
</evidence>
<comment type="cofactor">
    <cofactor evidence="1">
        <name>FMN</name>
        <dbReference type="ChEBI" id="CHEBI:58210"/>
    </cofactor>
</comment>
<comment type="similarity">
    <text evidence="4">Belongs to the flavoredoxin family.</text>
</comment>
<keyword evidence="7" id="KW-1185">Reference proteome</keyword>
<keyword evidence="2" id="KW-0285">Flavoprotein</keyword>
<dbReference type="PANTHER" id="PTHR33798">
    <property type="entry name" value="FLAVOPROTEIN OXYGENASE"/>
    <property type="match status" value="1"/>
</dbReference>
<evidence type="ECO:0000256" key="3">
    <source>
        <dbReference type="ARBA" id="ARBA00022643"/>
    </source>
</evidence>
<evidence type="ECO:0000256" key="1">
    <source>
        <dbReference type="ARBA" id="ARBA00001917"/>
    </source>
</evidence>
<dbReference type="Gene3D" id="2.30.110.10">
    <property type="entry name" value="Electron Transport, Fmn-binding Protein, Chain A"/>
    <property type="match status" value="1"/>
</dbReference>
<dbReference type="InterPro" id="IPR012349">
    <property type="entry name" value="Split_barrel_FMN-bd"/>
</dbReference>
<proteinExistence type="inferred from homology"/>
<reference evidence="7" key="1">
    <citation type="journal article" date="2019" name="Int. J. Syst. Evol. Microbiol.">
        <title>The Global Catalogue of Microorganisms (GCM) 10K type strain sequencing project: providing services to taxonomists for standard genome sequencing and annotation.</title>
        <authorList>
            <consortium name="The Broad Institute Genomics Platform"/>
            <consortium name="The Broad Institute Genome Sequencing Center for Infectious Disease"/>
            <person name="Wu L."/>
            <person name="Ma J."/>
        </authorList>
    </citation>
    <scope>NUCLEOTIDE SEQUENCE [LARGE SCALE GENOMIC DNA]</scope>
    <source>
        <strain evidence="7">KCTC 42255</strain>
    </source>
</reference>
<dbReference type="SUPFAM" id="SSF50475">
    <property type="entry name" value="FMN-binding split barrel"/>
    <property type="match status" value="1"/>
</dbReference>
<dbReference type="EMBL" id="JBHULZ010000008">
    <property type="protein sequence ID" value="MFD2696696.1"/>
    <property type="molecule type" value="Genomic_DNA"/>
</dbReference>
<name>A0ABW5SA57_9FLAO</name>
<evidence type="ECO:0000259" key="5">
    <source>
        <dbReference type="Pfam" id="PF01613"/>
    </source>
</evidence>
<comment type="caution">
    <text evidence="6">The sequence shown here is derived from an EMBL/GenBank/DDBJ whole genome shotgun (WGS) entry which is preliminary data.</text>
</comment>
<evidence type="ECO:0000313" key="6">
    <source>
        <dbReference type="EMBL" id="MFD2696696.1"/>
    </source>
</evidence>
<dbReference type="GO" id="GO:0016491">
    <property type="term" value="F:oxidoreductase activity"/>
    <property type="evidence" value="ECO:0007669"/>
    <property type="project" value="UniProtKB-KW"/>
</dbReference>
<evidence type="ECO:0000256" key="2">
    <source>
        <dbReference type="ARBA" id="ARBA00022630"/>
    </source>
</evidence>
<dbReference type="PANTHER" id="PTHR33798:SF5">
    <property type="entry name" value="FLAVIN REDUCTASE LIKE DOMAIN-CONTAINING PROTEIN"/>
    <property type="match status" value="1"/>
</dbReference>
<dbReference type="EC" id="1.5.1.-" evidence="6"/>
<feature type="domain" description="Flavin reductase like" evidence="5">
    <location>
        <begin position="31"/>
        <end position="166"/>
    </location>
</feature>
<keyword evidence="6" id="KW-0560">Oxidoreductase</keyword>
<evidence type="ECO:0000256" key="4">
    <source>
        <dbReference type="ARBA" id="ARBA00038054"/>
    </source>
</evidence>
<accession>A0ABW5SA57</accession>
<dbReference type="InterPro" id="IPR002563">
    <property type="entry name" value="Flavin_Rdtase-like_dom"/>
</dbReference>